<dbReference type="PANTHER" id="PTHR31671">
    <property type="entry name" value="DIABETES AND OBESITY REGULATED, ISOFORM G"/>
    <property type="match status" value="1"/>
</dbReference>
<dbReference type="GO" id="GO:0016604">
    <property type="term" value="C:nuclear body"/>
    <property type="evidence" value="ECO:0007669"/>
    <property type="project" value="UniProtKB-SubCell"/>
</dbReference>
<evidence type="ECO:0000256" key="7">
    <source>
        <dbReference type="ARBA" id="ARBA00023163"/>
    </source>
</evidence>
<proteinExistence type="predicted"/>
<dbReference type="Proteomes" id="UP001458880">
    <property type="component" value="Unassembled WGS sequence"/>
</dbReference>
<reference evidence="12 13" key="1">
    <citation type="journal article" date="2024" name="BMC Genomics">
        <title>De novo assembly and annotation of Popillia japonica's genome with initial clues to its potential as an invasive pest.</title>
        <authorList>
            <person name="Cucini C."/>
            <person name="Boschi S."/>
            <person name="Funari R."/>
            <person name="Cardaioli E."/>
            <person name="Iannotti N."/>
            <person name="Marturano G."/>
            <person name="Paoli F."/>
            <person name="Bruttini M."/>
            <person name="Carapelli A."/>
            <person name="Frati F."/>
            <person name="Nardi F."/>
        </authorList>
    </citation>
    <scope>NUCLEOTIDE SEQUENCE [LARGE SCALE GENOMIC DNA]</scope>
    <source>
        <strain evidence="12">DMR45628</strain>
    </source>
</reference>
<dbReference type="PANTHER" id="PTHR31671:SF3">
    <property type="entry name" value="DIABETES AND OBESITY REGULATED, ISOFORM G"/>
    <property type="match status" value="1"/>
</dbReference>
<dbReference type="GO" id="GO:0005829">
    <property type="term" value="C:cytosol"/>
    <property type="evidence" value="ECO:0007669"/>
    <property type="project" value="UniProtKB-SubCell"/>
</dbReference>
<dbReference type="GO" id="GO:0000045">
    <property type="term" value="P:autophagosome assembly"/>
    <property type="evidence" value="ECO:0007669"/>
    <property type="project" value="TreeGrafter"/>
</dbReference>
<keyword evidence="8" id="KW-0539">Nucleus</keyword>
<accession>A0AAW1L9E3</accession>
<evidence type="ECO:0000256" key="4">
    <source>
        <dbReference type="ARBA" id="ARBA00023006"/>
    </source>
</evidence>
<feature type="compositionally biased region" description="Basic residues" evidence="11">
    <location>
        <begin position="264"/>
        <end position="276"/>
    </location>
</feature>
<evidence type="ECO:0000256" key="3">
    <source>
        <dbReference type="ARBA" id="ARBA00022490"/>
    </source>
</evidence>
<dbReference type="InterPro" id="IPR029431">
    <property type="entry name" value="TP53INP"/>
</dbReference>
<organism evidence="12 13">
    <name type="scientific">Popillia japonica</name>
    <name type="common">Japanese beetle</name>
    <dbReference type="NCBI Taxonomy" id="7064"/>
    <lineage>
        <taxon>Eukaryota</taxon>
        <taxon>Metazoa</taxon>
        <taxon>Ecdysozoa</taxon>
        <taxon>Arthropoda</taxon>
        <taxon>Hexapoda</taxon>
        <taxon>Insecta</taxon>
        <taxon>Pterygota</taxon>
        <taxon>Neoptera</taxon>
        <taxon>Endopterygota</taxon>
        <taxon>Coleoptera</taxon>
        <taxon>Polyphaga</taxon>
        <taxon>Scarabaeiformia</taxon>
        <taxon>Scarabaeidae</taxon>
        <taxon>Rutelinae</taxon>
        <taxon>Popillia</taxon>
    </lineage>
</organism>
<evidence type="ECO:0000256" key="11">
    <source>
        <dbReference type="SAM" id="MobiDB-lite"/>
    </source>
</evidence>
<evidence type="ECO:0000256" key="9">
    <source>
        <dbReference type="ARBA" id="ARBA00023329"/>
    </source>
</evidence>
<dbReference type="AlphaFoldDB" id="A0AAW1L9E3"/>
<keyword evidence="7" id="KW-0804">Transcription</keyword>
<dbReference type="GO" id="GO:0045893">
    <property type="term" value="P:positive regulation of DNA-templated transcription"/>
    <property type="evidence" value="ECO:0007669"/>
    <property type="project" value="TreeGrafter"/>
</dbReference>
<evidence type="ECO:0000256" key="1">
    <source>
        <dbReference type="ARBA" id="ARBA00004419"/>
    </source>
</evidence>
<evidence type="ECO:0000313" key="13">
    <source>
        <dbReference type="Proteomes" id="UP001458880"/>
    </source>
</evidence>
<keyword evidence="13" id="KW-1185">Reference proteome</keyword>
<evidence type="ECO:0000256" key="6">
    <source>
        <dbReference type="ARBA" id="ARBA00023159"/>
    </source>
</evidence>
<dbReference type="GO" id="GO:0005776">
    <property type="term" value="C:autophagosome"/>
    <property type="evidence" value="ECO:0007669"/>
    <property type="project" value="UniProtKB-SubCell"/>
</dbReference>
<comment type="subcellular location">
    <subcellularLocation>
        <location evidence="2">Cytoplasm</location>
        <location evidence="2">Cytosol</location>
    </subcellularLocation>
    <subcellularLocation>
        <location evidence="1">Cytoplasmic vesicle</location>
        <location evidence="1">Autophagosome</location>
    </subcellularLocation>
    <subcellularLocation>
        <location evidence="10">Nucleus</location>
        <location evidence="10">Nuclear body</location>
    </subcellularLocation>
</comment>
<dbReference type="EMBL" id="JASPKY010000146">
    <property type="protein sequence ID" value="KAK9730512.1"/>
    <property type="molecule type" value="Genomic_DNA"/>
</dbReference>
<feature type="region of interest" description="Disordered" evidence="11">
    <location>
        <begin position="247"/>
        <end position="276"/>
    </location>
</feature>
<evidence type="ECO:0000256" key="8">
    <source>
        <dbReference type="ARBA" id="ARBA00023242"/>
    </source>
</evidence>
<name>A0AAW1L9E3_POPJA</name>
<comment type="caution">
    <text evidence="12">The sequence shown here is derived from an EMBL/GenBank/DDBJ whole genome shotgun (WGS) entry which is preliminary data.</text>
</comment>
<evidence type="ECO:0000256" key="5">
    <source>
        <dbReference type="ARBA" id="ARBA00023015"/>
    </source>
</evidence>
<sequence length="276" mass="31581">MGDKESPNNIFLKRLRNTMFSQLANYLLGTTSNDHQQESESRIEETNTRLTSRLSEDDWVLVDRDSEGNSEVSSVESLDGFYDNEEDENFDRSHALTTILTRTSSTSSLPCINMEESWYITPPPCFASAGPIILETSPLENLLIEHPSMSVYQHSQPIYIARRHNSAPLQPVTDLNTDETVAEPVQRIAEDEVQIVAATRVHVPRRTRVEVLQQQQIIKMKNAQKVQVQKACQSLKRGYLERSNKAREVNCRNQRQRRGERSQGARRSHANNNRKC</sequence>
<evidence type="ECO:0000256" key="2">
    <source>
        <dbReference type="ARBA" id="ARBA00004514"/>
    </source>
</evidence>
<evidence type="ECO:0000313" key="12">
    <source>
        <dbReference type="EMBL" id="KAK9730512.1"/>
    </source>
</evidence>
<keyword evidence="4" id="KW-0072">Autophagy</keyword>
<protein>
    <submittedName>
        <fullName evidence="12">DOR family</fullName>
    </submittedName>
</protein>
<keyword evidence="6" id="KW-0010">Activator</keyword>
<keyword evidence="9" id="KW-0968">Cytoplasmic vesicle</keyword>
<gene>
    <name evidence="12" type="ORF">QE152_g15171</name>
</gene>
<keyword evidence="3" id="KW-0963">Cytoplasm</keyword>
<keyword evidence="5" id="KW-0805">Transcription regulation</keyword>
<dbReference type="GO" id="GO:0031410">
    <property type="term" value="C:cytoplasmic vesicle"/>
    <property type="evidence" value="ECO:0007669"/>
    <property type="project" value="UniProtKB-KW"/>
</dbReference>
<dbReference type="Pfam" id="PF14839">
    <property type="entry name" value="DOR"/>
    <property type="match status" value="1"/>
</dbReference>
<evidence type="ECO:0000256" key="10">
    <source>
        <dbReference type="ARBA" id="ARBA00034306"/>
    </source>
</evidence>